<dbReference type="RefSeq" id="XP_001611648.1">
    <property type="nucleotide sequence ID" value="XM_001611598.1"/>
</dbReference>
<evidence type="ECO:0000256" key="3">
    <source>
        <dbReference type="ARBA" id="ARBA00022737"/>
    </source>
</evidence>
<protein>
    <recommendedName>
        <fullName evidence="6">Translation initiation factor beta propellor-like domain-containing protein</fullName>
    </recommendedName>
</protein>
<dbReference type="STRING" id="5865.A7ANE6"/>
<gene>
    <name evidence="7" type="ORF">BBOV_III005170</name>
</gene>
<dbReference type="GO" id="GO:0003729">
    <property type="term" value="F:mRNA binding"/>
    <property type="evidence" value="ECO:0007669"/>
    <property type="project" value="TreeGrafter"/>
</dbReference>
<dbReference type="GeneID" id="5479897"/>
<reference evidence="8" key="3">
    <citation type="journal article" date="2021" name="Int. J. Parasitol.">
        <title>Comparative analysis of gene expression between Babesia bovis blood stages and kinetes allowed by improved genome annotation.</title>
        <authorList>
            <person name="Ueti M.W."/>
            <person name="Johnson W.C."/>
            <person name="Kappmeyer L.S."/>
            <person name="Herndon D.R."/>
            <person name="Mousel M.R."/>
            <person name="Reif K.E."/>
            <person name="Taus N.S."/>
            <person name="Ifeonu O.O."/>
            <person name="Silva J.C."/>
            <person name="Suarez C.E."/>
            <person name="Brayton K.A."/>
        </authorList>
    </citation>
    <scope>NUCLEOTIDE SEQUENCE [LARGE SCALE GENOMIC DNA]</scope>
</reference>
<dbReference type="GO" id="GO:0043022">
    <property type="term" value="F:ribosome binding"/>
    <property type="evidence" value="ECO:0007669"/>
    <property type="project" value="TreeGrafter"/>
</dbReference>
<sequence length="734" mass="82199">MATGNSEMNMFLVHSKNSLCINSCISGTSAPESKVDNAGDDSARSEVAASYSSSTLWSLNRAARCYSRSPNNTVAIVDDRLGLSILHVKTDGSSEFAFDTLRGVGKFRNLYTPIGCKNIRYLQWSDNGVYLVIYFNLSNCAKEPGIAVDENLHIWDITQQCIVGSFCTRRMSPEQWPIIKWVGPSDNFVYCYGQQVSLYAITSPEGTYLKTTRLLLSIPIPRVFSVEVFYHENEASLLDGMVPSSDDEGTLVHAVTESVATMSLQTAPGLSSDSDTPGTQLDSAIKGYISIAAYTKADIANQVSGNLRICTIRCMGGDMFRVSSYDHELKTEDYADMLWSPSGKYLLVLGQSTVDLAGEKYGSTSNCLLYRATGAFICRVNTNTIHDARWCPTRDEFILMEGNMPCDITLYNTDCIRLFEFPKMYRNTIKWNPLGNMVALCGFGNLAGEICFWYRKDNGEYEQIVQFKEPCTVISEWSYDARYFITASTFPRMKVDNCIKIFSHEADLLDSKTFDECYGVCWIKTPETSWSFVRPRVRKSAGRKAVYRPKILPKDDMQRRVSDVKDVDPDKLSRNVDPGSWNVSPALASANAHTMRDNGYRGSLFSNDYGDKNDPNVDLLDAFRHVFSLQQNGHVSTQLVPTEPPVPHFNNRVPVEPMVSEKPPDRRTSASARGTGVKMPPEDAAKSLSMLMHLKKQMQGEKSKPLQQTILDEVQLLKLLLEAKNRSVNRTRVE</sequence>
<organism evidence="7 8">
    <name type="scientific">Babesia bovis</name>
    <dbReference type="NCBI Taxonomy" id="5865"/>
    <lineage>
        <taxon>Eukaryota</taxon>
        <taxon>Sar</taxon>
        <taxon>Alveolata</taxon>
        <taxon>Apicomplexa</taxon>
        <taxon>Aconoidasida</taxon>
        <taxon>Piroplasmida</taxon>
        <taxon>Babesiidae</taxon>
        <taxon>Babesia</taxon>
    </lineage>
</organism>
<dbReference type="GO" id="GO:0003743">
    <property type="term" value="F:translation initiation factor activity"/>
    <property type="evidence" value="ECO:0007669"/>
    <property type="project" value="UniProtKB-KW"/>
</dbReference>
<evidence type="ECO:0000256" key="2">
    <source>
        <dbReference type="ARBA" id="ARBA00022574"/>
    </source>
</evidence>
<reference evidence="8" key="2">
    <citation type="journal article" date="2020" name="Data Brief">
        <title>Transcriptome dataset of Babesia bovis life stages within vertebrate and invertebrate hosts.</title>
        <authorList>
            <person name="Ueti M.W."/>
            <person name="Johnson W.C."/>
            <person name="Kappmeyer L.S."/>
            <person name="Herndon D.R."/>
            <person name="Mousel M.R."/>
            <person name="Reif K.E."/>
            <person name="Taus N.S."/>
            <person name="Ifeonu O.O."/>
            <person name="Silva J.C."/>
            <person name="Suarez C.E."/>
            <person name="Brayton K.A."/>
        </authorList>
    </citation>
    <scope>NUCLEOTIDE SEQUENCE [LARGE SCALE GENOMIC DNA]</scope>
</reference>
<reference evidence="7 8" key="1">
    <citation type="journal article" date="2007" name="PLoS Pathog.">
        <title>Genome sequence of Babesia bovis and comparative analysis of apicomplexan hemoprotozoa.</title>
        <authorList>
            <person name="Brayton K.A."/>
            <person name="Lau A.O.T."/>
            <person name="Herndon D.R."/>
            <person name="Hannick L."/>
            <person name="Kappmeyer L.S."/>
            <person name="Berens S.J."/>
            <person name="Bidwell S.L."/>
            <person name="Brown W.C."/>
            <person name="Crabtree J."/>
            <person name="Fadrosh D."/>
            <person name="Feldblum T."/>
            <person name="Forberger H.A."/>
            <person name="Haas B.J."/>
            <person name="Howell J.M."/>
            <person name="Khouri H."/>
            <person name="Koo H."/>
            <person name="Mann D.J."/>
            <person name="Norimine J."/>
            <person name="Paulsen I.T."/>
            <person name="Radune D."/>
            <person name="Ren Q."/>
            <person name="Smith R.K. Jr."/>
            <person name="Suarez C.E."/>
            <person name="White O."/>
            <person name="Wortman J.R."/>
            <person name="Knowles D.P. Jr."/>
            <person name="McElwain T.F."/>
            <person name="Nene V.M."/>
        </authorList>
    </citation>
    <scope>NUCLEOTIDE SEQUENCE [LARGE SCALE GENOMIC DNA]</scope>
    <source>
        <strain evidence="7">T2Bo</strain>
    </source>
</reference>
<feature type="region of interest" description="Disordered" evidence="5">
    <location>
        <begin position="637"/>
        <end position="681"/>
    </location>
</feature>
<dbReference type="GO" id="GO:0000049">
    <property type="term" value="F:tRNA binding"/>
    <property type="evidence" value="ECO:0007669"/>
    <property type="project" value="TreeGrafter"/>
</dbReference>
<dbReference type="VEuPathDB" id="PiroplasmaDB:BBOV_III005170"/>
<dbReference type="EMBL" id="AAXT01000001">
    <property type="protein sequence ID" value="EDO08080.1"/>
    <property type="molecule type" value="Genomic_DNA"/>
</dbReference>
<dbReference type="PANTHER" id="PTHR13227:SF0">
    <property type="entry name" value="EUKARYOTIC TRANSLATION INITIATION FACTOR 2A"/>
    <property type="match status" value="1"/>
</dbReference>
<name>A7ANE6_BABBO</name>
<dbReference type="PANTHER" id="PTHR13227">
    <property type="entry name" value="EUKARYOTIC TRANSLATION INITIATION FACTOR 2A"/>
    <property type="match status" value="1"/>
</dbReference>
<comment type="caution">
    <text evidence="7">The sequence shown here is derived from an EMBL/GenBank/DDBJ whole genome shotgun (WGS) entry which is preliminary data.</text>
</comment>
<keyword evidence="8" id="KW-1185">Reference proteome</keyword>
<keyword evidence="3" id="KW-0677">Repeat</keyword>
<evidence type="ECO:0000256" key="4">
    <source>
        <dbReference type="ARBA" id="ARBA00022917"/>
    </source>
</evidence>
<dbReference type="Pfam" id="PF08662">
    <property type="entry name" value="eIF2A"/>
    <property type="match status" value="1"/>
</dbReference>
<dbReference type="AlphaFoldDB" id="A7ANE6"/>
<evidence type="ECO:0000256" key="1">
    <source>
        <dbReference type="ARBA" id="ARBA00022540"/>
    </source>
</evidence>
<feature type="domain" description="Translation initiation factor beta propellor-like" evidence="6">
    <location>
        <begin position="332"/>
        <end position="520"/>
    </location>
</feature>
<dbReference type="SUPFAM" id="SSF82171">
    <property type="entry name" value="DPP6 N-terminal domain-like"/>
    <property type="match status" value="1"/>
</dbReference>
<dbReference type="eggNOG" id="KOG2315">
    <property type="taxonomic scope" value="Eukaryota"/>
</dbReference>
<dbReference type="OMA" id="PLGCKNI"/>
<dbReference type="Proteomes" id="UP000002173">
    <property type="component" value="Unassembled WGS sequence"/>
</dbReference>
<evidence type="ECO:0000256" key="5">
    <source>
        <dbReference type="SAM" id="MobiDB-lite"/>
    </source>
</evidence>
<keyword evidence="4" id="KW-0648">Protein biosynthesis</keyword>
<evidence type="ECO:0000313" key="7">
    <source>
        <dbReference type="EMBL" id="EDO08080.1"/>
    </source>
</evidence>
<dbReference type="KEGG" id="bbo:BBOV_III005170"/>
<keyword evidence="2" id="KW-0853">WD repeat</keyword>
<dbReference type="InterPro" id="IPR011387">
    <property type="entry name" value="TIF2A"/>
</dbReference>
<keyword evidence="1" id="KW-0396">Initiation factor</keyword>
<accession>A7ANE6</accession>
<proteinExistence type="predicted"/>
<dbReference type="InterPro" id="IPR013979">
    <property type="entry name" value="TIF_beta_prop-like"/>
</dbReference>
<dbReference type="GO" id="GO:0022627">
    <property type="term" value="C:cytosolic small ribosomal subunit"/>
    <property type="evidence" value="ECO:0007669"/>
    <property type="project" value="TreeGrafter"/>
</dbReference>
<evidence type="ECO:0000313" key="8">
    <source>
        <dbReference type="Proteomes" id="UP000002173"/>
    </source>
</evidence>
<evidence type="ECO:0000259" key="6">
    <source>
        <dbReference type="Pfam" id="PF08662"/>
    </source>
</evidence>
<dbReference type="InParanoid" id="A7ANE6"/>